<evidence type="ECO:0000313" key="2">
    <source>
        <dbReference type="EMBL" id="MBI0553680.1"/>
    </source>
</evidence>
<reference evidence="1 3" key="1">
    <citation type="journal article" date="2012" name="J. Bacteriol.">
        <title>Genome sequence of Pectobacterium sp. strain SCC3193.</title>
        <authorList>
            <person name="Koskinen J.P."/>
            <person name="Laine P."/>
            <person name="Niemi O."/>
            <person name="Nykyri J."/>
            <person name="Harjunpaa H."/>
            <person name="Auvinen P."/>
            <person name="Paulin L."/>
            <person name="Pirhonen M."/>
            <person name="Palva T."/>
            <person name="Holm L."/>
        </authorList>
    </citation>
    <scope>NUCLEOTIDE SEQUENCE [LARGE SCALE GENOMIC DNA]</scope>
    <source>
        <strain evidence="1 3">SCC3193</strain>
    </source>
</reference>
<evidence type="ECO:0000313" key="1">
    <source>
        <dbReference type="EMBL" id="AFI89100.1"/>
    </source>
</evidence>
<name>A0A0H3I5A5_PECPM</name>
<evidence type="ECO:0000313" key="4">
    <source>
        <dbReference type="Proteomes" id="UP001194579"/>
    </source>
</evidence>
<dbReference type="Proteomes" id="UP000008044">
    <property type="component" value="Chromosome"/>
</dbReference>
<dbReference type="EMBL" id="WABS01000006">
    <property type="protein sequence ID" value="MBI0553680.1"/>
    <property type="molecule type" value="Genomic_DNA"/>
</dbReference>
<sequence length="148" mass="17465">MKYSYRVTKYKNSDGSDDVHSAPGEWTSFFDVGDKVDINDYTEVENQYVDFVIKACSFFSVNECKLKDVEINSDVDYLNDQRVKVGLISEVVRNILREKAWCKLVSDSLEFHFGYDFYMYFLSREDPMRFFNELKSPLTVKKYVSPYL</sequence>
<organism evidence="1 3">
    <name type="scientific">Pectobacterium parmentieri</name>
    <dbReference type="NCBI Taxonomy" id="1905730"/>
    <lineage>
        <taxon>Bacteria</taxon>
        <taxon>Pseudomonadati</taxon>
        <taxon>Pseudomonadota</taxon>
        <taxon>Gammaproteobacteria</taxon>
        <taxon>Enterobacterales</taxon>
        <taxon>Pectobacteriaceae</taxon>
        <taxon>Pectobacterium</taxon>
    </lineage>
</organism>
<dbReference type="eggNOG" id="ENOG5030JID">
    <property type="taxonomic scope" value="Bacteria"/>
</dbReference>
<accession>A0A0H3I5A5</accession>
<proteinExistence type="predicted"/>
<gene>
    <name evidence="1" type="ordered locus">W5S_0982</name>
    <name evidence="2" type="ORF">F6Q06_04115</name>
</gene>
<dbReference type="AlphaFoldDB" id="A0A0H3I5A5"/>
<dbReference type="Proteomes" id="UP001194579">
    <property type="component" value="Unassembled WGS sequence"/>
</dbReference>
<reference evidence="4" key="3">
    <citation type="submission" date="2023-07" db="EMBL/GenBank/DDBJ databases">
        <title>Identification of Pectobacterium versatile causing blackleg of potato from New York State with a whole genome sequencing approach.</title>
        <authorList>
            <person name="Ma X."/>
            <person name="Swingle B."/>
        </authorList>
    </citation>
    <scope>NUCLEOTIDE SEQUENCE [LARGE SCALE GENOMIC DNA]</scope>
    <source>
        <strain evidence="4">NY1588A</strain>
    </source>
</reference>
<dbReference type="HOGENOM" id="CLU_131389_0_0_6"/>
<reference evidence="1" key="2">
    <citation type="submission" date="2012-03" db="EMBL/GenBank/DDBJ databases">
        <authorList>
            <person name="Koskinen P."/>
            <person name="Laine P."/>
            <person name="Niemi O."/>
            <person name="Nykyri J."/>
            <person name="Harjunpaa H."/>
            <person name="Auvinen P."/>
            <person name="Paulin L."/>
            <person name="Pirhonen M."/>
            <person name="Palva T."/>
            <person name="Holm L."/>
        </authorList>
    </citation>
    <scope>NUCLEOTIDE SEQUENCE</scope>
    <source>
        <strain evidence="1">SCC3193</strain>
    </source>
</reference>
<dbReference type="EMBL" id="CP003415">
    <property type="protein sequence ID" value="AFI89100.1"/>
    <property type="molecule type" value="Genomic_DNA"/>
</dbReference>
<keyword evidence="4" id="KW-1185">Reference proteome</keyword>
<dbReference type="RefSeq" id="WP_014698869.1">
    <property type="nucleotide sequence ID" value="NC_017845.1"/>
</dbReference>
<dbReference type="STRING" id="1905730.W5S_0982"/>
<reference evidence="2" key="4">
    <citation type="submission" date="2024-05" db="EMBL/GenBank/DDBJ databases">
        <title>Identification of Pectobacterium versatile causing blackleg of potato from New York State with a whole genome sequencing approach.</title>
        <authorList>
            <person name="Ma X."/>
            <person name="Swingle B."/>
        </authorList>
    </citation>
    <scope>NUCLEOTIDE SEQUENCE</scope>
    <source>
        <strain evidence="2">NY1588A</strain>
    </source>
</reference>
<dbReference type="KEGG" id="pec:W5S_0982"/>
<evidence type="ECO:0000313" key="3">
    <source>
        <dbReference type="Proteomes" id="UP000008044"/>
    </source>
</evidence>
<protein>
    <submittedName>
        <fullName evidence="1">Integron gene cassette protein</fullName>
    </submittedName>
</protein>